<dbReference type="EMBL" id="LAVV01012062">
    <property type="protein sequence ID" value="KNZ47058.1"/>
    <property type="molecule type" value="Genomic_DNA"/>
</dbReference>
<keyword evidence="2" id="KW-0342">GTP-binding</keyword>
<dbReference type="AlphaFoldDB" id="A0A0L6UER3"/>
<accession>A0A0L6UER3</accession>
<evidence type="ECO:0000313" key="3">
    <source>
        <dbReference type="EMBL" id="KNZ47058.1"/>
    </source>
</evidence>
<dbReference type="STRING" id="27349.A0A0L6UER3"/>
<dbReference type="PANTHER" id="PTHR24072">
    <property type="entry name" value="RHO FAMILY GTPASE"/>
    <property type="match status" value="1"/>
</dbReference>
<sequence>MTMRNLRLKPSNSIIDSISSLGQSKIVRSSSIFSFIHYYTLLEIIIRVERYWCWVINQLAKPHCKLTPLVRDCQCGRACIGISIFFPAEYWVLPFFSCLIRLHVYALDHFPQFFEPAVVDHHIVDVLVFVSANHSDLVNLLPLYVTKTPKSEPIWTTRLLSYLFGIMLNNRVLTSVTDVKCTIYTDIVGENELGDVEPSSYANTHVVMLCFSVDQPNSLVNAENKWLDRIIEKCPGVKICLLGKSHIPPDLFLHPSDKKMSKNNYTMAQAFRLTTMYHEALRCDLRDDPKTHADLANRGQTPIDYEKGLAAARRVRASRYLECSARRNRGVSEAFLEVARVSISKSRHLRRTKSSPHACVIS</sequence>
<keyword evidence="4" id="KW-1185">Reference proteome</keyword>
<name>A0A0L6UER3_9BASI</name>
<reference evidence="3 4" key="1">
    <citation type="submission" date="2015-08" db="EMBL/GenBank/DDBJ databases">
        <title>Next Generation Sequencing and Analysis of the Genome of Puccinia sorghi L Schw, the Causal Agent of Maize Common Rust.</title>
        <authorList>
            <person name="Rochi L."/>
            <person name="Burguener G."/>
            <person name="Darino M."/>
            <person name="Turjanski A."/>
            <person name="Kreff E."/>
            <person name="Dieguez M.J."/>
            <person name="Sacco F."/>
        </authorList>
    </citation>
    <scope>NUCLEOTIDE SEQUENCE [LARGE SCALE GENOMIC DNA]</scope>
    <source>
        <strain evidence="3 4">RO10H11247</strain>
    </source>
</reference>
<dbReference type="GO" id="GO:0003924">
    <property type="term" value="F:GTPase activity"/>
    <property type="evidence" value="ECO:0007669"/>
    <property type="project" value="InterPro"/>
</dbReference>
<dbReference type="InterPro" id="IPR003578">
    <property type="entry name" value="Small_GTPase_Rho"/>
</dbReference>
<dbReference type="Proteomes" id="UP000037035">
    <property type="component" value="Unassembled WGS sequence"/>
</dbReference>
<gene>
    <name evidence="3" type="ORF">VP01_670g6</name>
</gene>
<dbReference type="InterPro" id="IPR027417">
    <property type="entry name" value="P-loop_NTPase"/>
</dbReference>
<comment type="caution">
    <text evidence="3">The sequence shown here is derived from an EMBL/GenBank/DDBJ whole genome shotgun (WGS) entry which is preliminary data.</text>
</comment>
<dbReference type="OrthoDB" id="8830751at2759"/>
<keyword evidence="1" id="KW-0547">Nucleotide-binding</keyword>
<dbReference type="SUPFAM" id="SSF52540">
    <property type="entry name" value="P-loop containing nucleoside triphosphate hydrolases"/>
    <property type="match status" value="1"/>
</dbReference>
<dbReference type="Gene3D" id="3.40.50.300">
    <property type="entry name" value="P-loop containing nucleotide triphosphate hydrolases"/>
    <property type="match status" value="1"/>
</dbReference>
<dbReference type="Pfam" id="PF00071">
    <property type="entry name" value="Ras"/>
    <property type="match status" value="1"/>
</dbReference>
<evidence type="ECO:0000313" key="4">
    <source>
        <dbReference type="Proteomes" id="UP000037035"/>
    </source>
</evidence>
<dbReference type="GO" id="GO:0007264">
    <property type="term" value="P:small GTPase-mediated signal transduction"/>
    <property type="evidence" value="ECO:0007669"/>
    <property type="project" value="InterPro"/>
</dbReference>
<organism evidence="3 4">
    <name type="scientific">Puccinia sorghi</name>
    <dbReference type="NCBI Taxonomy" id="27349"/>
    <lineage>
        <taxon>Eukaryota</taxon>
        <taxon>Fungi</taxon>
        <taxon>Dikarya</taxon>
        <taxon>Basidiomycota</taxon>
        <taxon>Pucciniomycotina</taxon>
        <taxon>Pucciniomycetes</taxon>
        <taxon>Pucciniales</taxon>
        <taxon>Pucciniaceae</taxon>
        <taxon>Puccinia</taxon>
    </lineage>
</organism>
<evidence type="ECO:0000256" key="1">
    <source>
        <dbReference type="ARBA" id="ARBA00022741"/>
    </source>
</evidence>
<protein>
    <submittedName>
        <fullName evidence="3">Uncharacterized protein</fullName>
    </submittedName>
</protein>
<proteinExistence type="predicted"/>
<dbReference type="VEuPathDB" id="FungiDB:VP01_670g6"/>
<dbReference type="GO" id="GO:0005525">
    <property type="term" value="F:GTP binding"/>
    <property type="evidence" value="ECO:0007669"/>
    <property type="project" value="UniProtKB-KW"/>
</dbReference>
<evidence type="ECO:0000256" key="2">
    <source>
        <dbReference type="ARBA" id="ARBA00023134"/>
    </source>
</evidence>
<dbReference type="PROSITE" id="PS51420">
    <property type="entry name" value="RHO"/>
    <property type="match status" value="1"/>
</dbReference>
<dbReference type="SMART" id="SM00174">
    <property type="entry name" value="RHO"/>
    <property type="match status" value="1"/>
</dbReference>
<dbReference type="InterPro" id="IPR001806">
    <property type="entry name" value="Small_GTPase"/>
</dbReference>